<sequence>MKGESNVMSRFVLKTTETIFQDIIQNDYFKRYDTVSFQNEFNKFSNSFKLKNGRTPFIYELFHYIFRSLDPNLKQKVLELFYEKDYNWFITTG</sequence>
<reference evidence="1" key="1">
    <citation type="journal article" date="2015" name="Nature">
        <title>Complex archaea that bridge the gap between prokaryotes and eukaryotes.</title>
        <authorList>
            <person name="Spang A."/>
            <person name="Saw J.H."/>
            <person name="Jorgensen S.L."/>
            <person name="Zaremba-Niedzwiedzka K."/>
            <person name="Martijn J."/>
            <person name="Lind A.E."/>
            <person name="van Eijk R."/>
            <person name="Schleper C."/>
            <person name="Guy L."/>
            <person name="Ettema T.J."/>
        </authorList>
    </citation>
    <scope>NUCLEOTIDE SEQUENCE</scope>
</reference>
<proteinExistence type="predicted"/>
<feature type="non-terminal residue" evidence="1">
    <location>
        <position position="93"/>
    </location>
</feature>
<dbReference type="AlphaFoldDB" id="A0A0F9BV75"/>
<evidence type="ECO:0000313" key="1">
    <source>
        <dbReference type="EMBL" id="KKL25805.1"/>
    </source>
</evidence>
<name>A0A0F9BV75_9ZZZZ</name>
<accession>A0A0F9BV75</accession>
<comment type="caution">
    <text evidence="1">The sequence shown here is derived from an EMBL/GenBank/DDBJ whole genome shotgun (WGS) entry which is preliminary data.</text>
</comment>
<protein>
    <submittedName>
        <fullName evidence="1">Uncharacterized protein</fullName>
    </submittedName>
</protein>
<dbReference type="EMBL" id="LAZR01036077">
    <property type="protein sequence ID" value="KKL25805.1"/>
    <property type="molecule type" value="Genomic_DNA"/>
</dbReference>
<gene>
    <name evidence="1" type="ORF">LCGC14_2401650</name>
</gene>
<organism evidence="1">
    <name type="scientific">marine sediment metagenome</name>
    <dbReference type="NCBI Taxonomy" id="412755"/>
    <lineage>
        <taxon>unclassified sequences</taxon>
        <taxon>metagenomes</taxon>
        <taxon>ecological metagenomes</taxon>
    </lineage>
</organism>